<organism evidence="3 4">
    <name type="scientific">Littorina saxatilis</name>
    <dbReference type="NCBI Taxonomy" id="31220"/>
    <lineage>
        <taxon>Eukaryota</taxon>
        <taxon>Metazoa</taxon>
        <taxon>Spiralia</taxon>
        <taxon>Lophotrochozoa</taxon>
        <taxon>Mollusca</taxon>
        <taxon>Gastropoda</taxon>
        <taxon>Caenogastropoda</taxon>
        <taxon>Littorinimorpha</taxon>
        <taxon>Littorinoidea</taxon>
        <taxon>Littorinidae</taxon>
        <taxon>Littorina</taxon>
    </lineage>
</organism>
<feature type="domain" description="Mutator-like transposase" evidence="2">
    <location>
        <begin position="128"/>
        <end position="504"/>
    </location>
</feature>
<proteinExistence type="predicted"/>
<evidence type="ECO:0000256" key="1">
    <source>
        <dbReference type="SAM" id="MobiDB-lite"/>
    </source>
</evidence>
<name>A0AAN9AKA0_9CAEN</name>
<sequence>MFTAKFNDRKRFVGQASGKRKKQLALARIAEQEKSTGDENAPREVGAAECVVLDGGGDAHFSHRLQVEPRPVLCDIHDNQQEIEGASASAKKLRRFSGADDLQNAQVPADVPAEPKRTWCIVECGQLNSLLSDVKCPECEAGHLTIRVGESMGLSQELALCCDSCQYRRSEFSSPRESNRNHMKNVPFDVNKQIVLYSHEIGSGYSSVEKLCTVFGMPVMNKSSYQRIDKKVNASILAVTNVTLVETVEHVNVAYRQTFPQGRADVQFDEEDEDAAWEEDDGILWVDVAFDGTWHKRGFSSHYGVGVVVDVLTGLVLDFSVKSTYCHTCAMNKEKLEEMTPAQQLRWEQQHRAECSINHQGSAKSMERDAALELWGRSVERHNLRYRTMLSDGDSTAFNAVAAAQPYGPTRPVTKLECTNHLPKRMGTALRKAAKDERLGGRGEGRLTKEKCQRLQNYFRSAIINNLEDQRAMEQAIWATFFHVTSTDEDPHHDRCPAGPASWCFFQKARAEGQPPPPHAEHNGTALSREVSHAVLPIYRRMTNPILLKRVAHGKTQNSNESLHNVMWGHCPKEIFVGKGRVEAATAEAVAKFNRGNFALVQVMDHMSLPITDLMEAALAKKDKVRIQKAEKATAVAAVAARRARCAGRQRQLEQQEDQEGEVYGAGLMGDGGE</sequence>
<reference evidence="3 4" key="1">
    <citation type="submission" date="2024-02" db="EMBL/GenBank/DDBJ databases">
        <title>Chromosome-scale genome assembly of the rough periwinkle Littorina saxatilis.</title>
        <authorList>
            <person name="De Jode A."/>
            <person name="Faria R."/>
            <person name="Formenti G."/>
            <person name="Sims Y."/>
            <person name="Smith T.P."/>
            <person name="Tracey A."/>
            <person name="Wood J.M.D."/>
            <person name="Zagrodzka Z.B."/>
            <person name="Johannesson K."/>
            <person name="Butlin R.K."/>
            <person name="Leder E.H."/>
        </authorList>
    </citation>
    <scope>NUCLEOTIDE SEQUENCE [LARGE SCALE GENOMIC DNA]</scope>
    <source>
        <strain evidence="3">Snail1</strain>
        <tissue evidence="3">Muscle</tissue>
    </source>
</reference>
<gene>
    <name evidence="3" type="ORF">V1264_022304</name>
</gene>
<dbReference type="EMBL" id="JBAMIC010004070">
    <property type="protein sequence ID" value="KAK7088379.1"/>
    <property type="molecule type" value="Genomic_DNA"/>
</dbReference>
<dbReference type="Proteomes" id="UP001374579">
    <property type="component" value="Unassembled WGS sequence"/>
</dbReference>
<dbReference type="PANTHER" id="PTHR33309:SF3">
    <property type="entry name" value="CCHC-TYPE DOMAIN-CONTAINING PROTEIN"/>
    <property type="match status" value="1"/>
</dbReference>
<evidence type="ECO:0000313" key="3">
    <source>
        <dbReference type="EMBL" id="KAK7088379.1"/>
    </source>
</evidence>
<protein>
    <recommendedName>
        <fullName evidence="2">Mutator-like transposase domain-containing protein</fullName>
    </recommendedName>
</protein>
<accession>A0AAN9AKA0</accession>
<dbReference type="AlphaFoldDB" id="A0AAN9AKA0"/>
<comment type="caution">
    <text evidence="3">The sequence shown here is derived from an EMBL/GenBank/DDBJ whole genome shotgun (WGS) entry which is preliminary data.</text>
</comment>
<keyword evidence="4" id="KW-1185">Reference proteome</keyword>
<dbReference type="InterPro" id="IPR049012">
    <property type="entry name" value="Mutator_transp_dom"/>
</dbReference>
<evidence type="ECO:0000313" key="4">
    <source>
        <dbReference type="Proteomes" id="UP001374579"/>
    </source>
</evidence>
<evidence type="ECO:0000259" key="2">
    <source>
        <dbReference type="Pfam" id="PF20700"/>
    </source>
</evidence>
<dbReference type="Pfam" id="PF20700">
    <property type="entry name" value="Mutator"/>
    <property type="match status" value="1"/>
</dbReference>
<feature type="region of interest" description="Disordered" evidence="1">
    <location>
        <begin position="649"/>
        <end position="674"/>
    </location>
</feature>
<dbReference type="PANTHER" id="PTHR33309">
    <property type="entry name" value="KERATIN, ULTRA HIGH-SULFUR MATRIX PROTEIN-LIKE"/>
    <property type="match status" value="1"/>
</dbReference>